<dbReference type="Pfam" id="PF06985">
    <property type="entry name" value="HET"/>
    <property type="match status" value="1"/>
</dbReference>
<feature type="domain" description="Heterokaryon incompatibility" evidence="1">
    <location>
        <begin position="1"/>
        <end position="120"/>
    </location>
</feature>
<name>A0AA40CZM6_9PEZI</name>
<evidence type="ECO:0000313" key="2">
    <source>
        <dbReference type="EMBL" id="KAK0654949.1"/>
    </source>
</evidence>
<feature type="non-terminal residue" evidence="2">
    <location>
        <position position="128"/>
    </location>
</feature>
<protein>
    <submittedName>
        <fullName evidence="2">Heterokaryon incompatibility</fullName>
    </submittedName>
</protein>
<gene>
    <name evidence="2" type="ORF">B0T16DRAFT_297018</name>
</gene>
<evidence type="ECO:0000313" key="3">
    <source>
        <dbReference type="Proteomes" id="UP001174936"/>
    </source>
</evidence>
<accession>A0AA40CZM6</accession>
<proteinExistence type="predicted"/>
<sequence>ITRNLHVALRQLRLTDRKRILWIDSVCINQADISEVNVQVQRMWAIYQHARQVLVFLGKEADDSGLAFDLLSKLSSVSDINDGARRITALLEDQSLQTRWEALFQLLRRPWWSRAWILQEYVVAKTVV</sequence>
<dbReference type="InterPro" id="IPR052895">
    <property type="entry name" value="HetReg/Transcr_Mod"/>
</dbReference>
<dbReference type="PANTHER" id="PTHR24148:SF64">
    <property type="entry name" value="HETEROKARYON INCOMPATIBILITY DOMAIN-CONTAINING PROTEIN"/>
    <property type="match status" value="1"/>
</dbReference>
<evidence type="ECO:0000259" key="1">
    <source>
        <dbReference type="Pfam" id="PF06985"/>
    </source>
</evidence>
<organism evidence="2 3">
    <name type="scientific">Cercophora newfieldiana</name>
    <dbReference type="NCBI Taxonomy" id="92897"/>
    <lineage>
        <taxon>Eukaryota</taxon>
        <taxon>Fungi</taxon>
        <taxon>Dikarya</taxon>
        <taxon>Ascomycota</taxon>
        <taxon>Pezizomycotina</taxon>
        <taxon>Sordariomycetes</taxon>
        <taxon>Sordariomycetidae</taxon>
        <taxon>Sordariales</taxon>
        <taxon>Lasiosphaeriaceae</taxon>
        <taxon>Cercophora</taxon>
    </lineage>
</organism>
<comment type="caution">
    <text evidence="2">The sequence shown here is derived from an EMBL/GenBank/DDBJ whole genome shotgun (WGS) entry which is preliminary data.</text>
</comment>
<dbReference type="PANTHER" id="PTHR24148">
    <property type="entry name" value="ANKYRIN REPEAT DOMAIN-CONTAINING PROTEIN 39 HOMOLOG-RELATED"/>
    <property type="match status" value="1"/>
</dbReference>
<dbReference type="Proteomes" id="UP001174936">
    <property type="component" value="Unassembled WGS sequence"/>
</dbReference>
<dbReference type="InterPro" id="IPR010730">
    <property type="entry name" value="HET"/>
</dbReference>
<feature type="non-terminal residue" evidence="2">
    <location>
        <position position="1"/>
    </location>
</feature>
<reference evidence="2" key="1">
    <citation type="submission" date="2023-06" db="EMBL/GenBank/DDBJ databases">
        <title>Genome-scale phylogeny and comparative genomics of the fungal order Sordariales.</title>
        <authorList>
            <consortium name="Lawrence Berkeley National Laboratory"/>
            <person name="Hensen N."/>
            <person name="Bonometti L."/>
            <person name="Westerberg I."/>
            <person name="Brannstrom I.O."/>
            <person name="Guillou S."/>
            <person name="Cros-Aarteil S."/>
            <person name="Calhoun S."/>
            <person name="Haridas S."/>
            <person name="Kuo A."/>
            <person name="Mondo S."/>
            <person name="Pangilinan J."/>
            <person name="Riley R."/>
            <person name="Labutti K."/>
            <person name="Andreopoulos B."/>
            <person name="Lipzen A."/>
            <person name="Chen C."/>
            <person name="Yanf M."/>
            <person name="Daum C."/>
            <person name="Ng V."/>
            <person name="Clum A."/>
            <person name="Steindorff A."/>
            <person name="Ohm R."/>
            <person name="Martin F."/>
            <person name="Silar P."/>
            <person name="Natvig D."/>
            <person name="Lalanne C."/>
            <person name="Gautier V."/>
            <person name="Ament-Velasquez S.L."/>
            <person name="Kruys A."/>
            <person name="Hutchinson M.I."/>
            <person name="Powell A.J."/>
            <person name="Barry K."/>
            <person name="Miller A.N."/>
            <person name="Grigoriev I.V."/>
            <person name="Debuchy R."/>
            <person name="Gladieux P."/>
            <person name="Thoren M.H."/>
            <person name="Johannesson H."/>
        </authorList>
    </citation>
    <scope>NUCLEOTIDE SEQUENCE</scope>
    <source>
        <strain evidence="2">SMH2532-1</strain>
    </source>
</reference>
<dbReference type="AlphaFoldDB" id="A0AA40CZM6"/>
<keyword evidence="3" id="KW-1185">Reference proteome</keyword>
<dbReference type="EMBL" id="JAULSV010000001">
    <property type="protein sequence ID" value="KAK0654949.1"/>
    <property type="molecule type" value="Genomic_DNA"/>
</dbReference>